<gene>
    <name evidence="1" type="ORF">AYBTSS11_LOCUS29077</name>
</gene>
<organism evidence="1 2">
    <name type="scientific">Sphenostylis stenocarpa</name>
    <dbReference type="NCBI Taxonomy" id="92480"/>
    <lineage>
        <taxon>Eukaryota</taxon>
        <taxon>Viridiplantae</taxon>
        <taxon>Streptophyta</taxon>
        <taxon>Embryophyta</taxon>
        <taxon>Tracheophyta</taxon>
        <taxon>Spermatophyta</taxon>
        <taxon>Magnoliopsida</taxon>
        <taxon>eudicotyledons</taxon>
        <taxon>Gunneridae</taxon>
        <taxon>Pentapetalae</taxon>
        <taxon>rosids</taxon>
        <taxon>fabids</taxon>
        <taxon>Fabales</taxon>
        <taxon>Fabaceae</taxon>
        <taxon>Papilionoideae</taxon>
        <taxon>50 kb inversion clade</taxon>
        <taxon>NPAAA clade</taxon>
        <taxon>indigoferoid/millettioid clade</taxon>
        <taxon>Phaseoleae</taxon>
        <taxon>Sphenostylis</taxon>
    </lineage>
</organism>
<protein>
    <submittedName>
        <fullName evidence="1">Uncharacterized protein</fullName>
    </submittedName>
</protein>
<dbReference type="Gramene" id="rna-AYBTSS11_LOCUS29077">
    <property type="protein sequence ID" value="CAJ1976934.1"/>
    <property type="gene ID" value="gene-AYBTSS11_LOCUS29077"/>
</dbReference>
<evidence type="ECO:0000313" key="2">
    <source>
        <dbReference type="Proteomes" id="UP001189624"/>
    </source>
</evidence>
<dbReference type="EMBL" id="OY731407">
    <property type="protein sequence ID" value="CAJ1976934.1"/>
    <property type="molecule type" value="Genomic_DNA"/>
</dbReference>
<dbReference type="AlphaFoldDB" id="A0AA86W1W8"/>
<keyword evidence="2" id="KW-1185">Reference proteome</keyword>
<name>A0AA86W1W8_9FABA</name>
<sequence length="117" mass="13275">MATIISAWRMVGAQKQLHDNLCMAISGGKGGPCGCAPVWSPINMDPWFAIHWIFANDHQLRCDLVPPTPCLISCRRNTPDLRLYLRGTVKFAVSLSHKELRSYLLPHVWFICCLPWL</sequence>
<proteinExistence type="predicted"/>
<evidence type="ECO:0000313" key="1">
    <source>
        <dbReference type="EMBL" id="CAJ1976934.1"/>
    </source>
</evidence>
<dbReference type="Proteomes" id="UP001189624">
    <property type="component" value="Chromosome 10"/>
</dbReference>
<accession>A0AA86W1W8</accession>
<reference evidence="1" key="1">
    <citation type="submission" date="2023-10" db="EMBL/GenBank/DDBJ databases">
        <authorList>
            <person name="Domelevo Entfellner J.-B."/>
        </authorList>
    </citation>
    <scope>NUCLEOTIDE SEQUENCE</scope>
</reference>